<keyword evidence="12 20" id="KW-0675">Receptor</keyword>
<dbReference type="Pfam" id="PF00593">
    <property type="entry name" value="TonB_dep_Rec_b-barrel"/>
    <property type="match status" value="1"/>
</dbReference>
<sequence>MTHSTFRLTPLAFGAALLLAGQAHAQTGTAEQATNQATAQSTGEPPIQTVVVTASADASSQGLPKDYAGGQVARGGRLGLLGNVDIMDAPFNTTNYTHALIQDQQARSVADVVQNDPSVRVARGFGNYQELYVIRGFAVNSDDLAYNGLYGLLPRQFVASELLERVEVFRGANSFVNGAAPGGGGIGGMINLLPKRAPNAPLNQLTLGVESGGQGYAAADIARRFGPDNRGGLRINAVRRDGETAIDREERELSVFSIGADWRGDGYRVSADAGYQNHKLLNARPSVTVDPTLPIVAAPDASSNWAQPWTESKERDVFGTLRAEVDLGANSVAWAALGLRKGDESNILASATVKAVDGSANMTRFDNVREDEVKTGEIGARTELRTGSVKHGLSATVSGFHSESKNAYALGDFGGWSTNIYRPVDVAAPPADAWDFGGDMNDPLLTRKTILSSAAIADTLSFADDTVLLTVGLRHQRLKDYGYDYVSGAKSASYEKSVNTPVAGLVYKPAKGVSLYANYIEALQQGGVATSPFGAPPLSNDNMPLAPYVSRQKEVGVKVDGGKLGGSIALFTTGQPQAYILDNTFGTFGEQRNRGVELSVFGLPTKGLRLLGGATLLDTEQRNTLGGATDGYEAIGVPEIQVNLSADWDVPTVPGLSLNARTVYTSSQYADIANTQKVPSWARLDIGATWTTRLMDRDVTLRARIDNVTDKNYWASAGGYPGYGYLVAGAPRTLVVSGSIDF</sequence>
<keyword evidence="21" id="KW-1185">Reference proteome</keyword>
<dbReference type="Pfam" id="PF07715">
    <property type="entry name" value="Plug"/>
    <property type="match status" value="1"/>
</dbReference>
<gene>
    <name evidence="20" type="ORF">ACFOPH_08130</name>
</gene>
<keyword evidence="4 14" id="KW-1134">Transmembrane beta strand</keyword>
<evidence type="ECO:0000256" key="10">
    <source>
        <dbReference type="ARBA" id="ARBA00023077"/>
    </source>
</evidence>
<dbReference type="InterPro" id="IPR000531">
    <property type="entry name" value="Beta-barrel_TonB"/>
</dbReference>
<keyword evidence="13 14" id="KW-0998">Cell outer membrane</keyword>
<comment type="subcellular location">
    <subcellularLocation>
        <location evidence="1 14">Cell outer membrane</location>
        <topology evidence="1 14">Multi-pass membrane protein</topology>
    </subcellularLocation>
</comment>
<dbReference type="Gene3D" id="2.40.170.20">
    <property type="entry name" value="TonB-dependent receptor, beta-barrel domain"/>
    <property type="match status" value="1"/>
</dbReference>
<dbReference type="Proteomes" id="UP001595665">
    <property type="component" value="Unassembled WGS sequence"/>
</dbReference>
<evidence type="ECO:0000256" key="12">
    <source>
        <dbReference type="ARBA" id="ARBA00023170"/>
    </source>
</evidence>
<feature type="domain" description="TonB-dependent receptor-like beta-barrel" evidence="18">
    <location>
        <begin position="266"/>
        <end position="708"/>
    </location>
</feature>
<protein>
    <submittedName>
        <fullName evidence="20">TonB-dependent receptor</fullName>
    </submittedName>
</protein>
<organism evidence="20 21">
    <name type="scientific">Massilia haematophila</name>
    <dbReference type="NCBI Taxonomy" id="457923"/>
    <lineage>
        <taxon>Bacteria</taxon>
        <taxon>Pseudomonadati</taxon>
        <taxon>Pseudomonadota</taxon>
        <taxon>Betaproteobacteria</taxon>
        <taxon>Burkholderiales</taxon>
        <taxon>Oxalobacteraceae</taxon>
        <taxon>Telluria group</taxon>
        <taxon>Massilia</taxon>
    </lineage>
</organism>
<evidence type="ECO:0000256" key="16">
    <source>
        <dbReference type="RuleBase" id="RU003357"/>
    </source>
</evidence>
<keyword evidence="7 17" id="KW-0732">Signal</keyword>
<keyword evidence="5" id="KW-0410">Iron transport</keyword>
<name>A0ABV7PIE4_9BURK</name>
<keyword evidence="6 14" id="KW-0812">Transmembrane</keyword>
<keyword evidence="3 14" id="KW-0813">Transport</keyword>
<dbReference type="RefSeq" id="WP_312549597.1">
    <property type="nucleotide sequence ID" value="NZ_JBHRVV010000001.1"/>
</dbReference>
<feature type="short sequence motif" description="TonB C-terminal box" evidence="15">
    <location>
        <begin position="725"/>
        <end position="742"/>
    </location>
</feature>
<dbReference type="InterPro" id="IPR039426">
    <property type="entry name" value="TonB-dep_rcpt-like"/>
</dbReference>
<evidence type="ECO:0000256" key="5">
    <source>
        <dbReference type="ARBA" id="ARBA00022496"/>
    </source>
</evidence>
<comment type="similarity">
    <text evidence="2 14 16">Belongs to the TonB-dependent receptor family.</text>
</comment>
<feature type="domain" description="TonB-dependent receptor plug" evidence="19">
    <location>
        <begin position="86"/>
        <end position="184"/>
    </location>
</feature>
<dbReference type="SUPFAM" id="SSF56935">
    <property type="entry name" value="Porins"/>
    <property type="match status" value="1"/>
</dbReference>
<evidence type="ECO:0000256" key="14">
    <source>
        <dbReference type="PROSITE-ProRule" id="PRU01360"/>
    </source>
</evidence>
<dbReference type="InterPro" id="IPR012910">
    <property type="entry name" value="Plug_dom"/>
</dbReference>
<evidence type="ECO:0000256" key="15">
    <source>
        <dbReference type="PROSITE-ProRule" id="PRU10144"/>
    </source>
</evidence>
<dbReference type="PANTHER" id="PTHR32552">
    <property type="entry name" value="FERRICHROME IRON RECEPTOR-RELATED"/>
    <property type="match status" value="1"/>
</dbReference>
<dbReference type="InterPro" id="IPR037066">
    <property type="entry name" value="Plug_dom_sf"/>
</dbReference>
<evidence type="ECO:0000256" key="13">
    <source>
        <dbReference type="ARBA" id="ARBA00023237"/>
    </source>
</evidence>
<evidence type="ECO:0000256" key="8">
    <source>
        <dbReference type="ARBA" id="ARBA00023004"/>
    </source>
</evidence>
<dbReference type="CDD" id="cd01347">
    <property type="entry name" value="ligand_gated_channel"/>
    <property type="match status" value="1"/>
</dbReference>
<evidence type="ECO:0000256" key="4">
    <source>
        <dbReference type="ARBA" id="ARBA00022452"/>
    </source>
</evidence>
<evidence type="ECO:0000256" key="1">
    <source>
        <dbReference type="ARBA" id="ARBA00004571"/>
    </source>
</evidence>
<evidence type="ECO:0000256" key="11">
    <source>
        <dbReference type="ARBA" id="ARBA00023136"/>
    </source>
</evidence>
<keyword evidence="9" id="KW-0406">Ion transport</keyword>
<dbReference type="Gene3D" id="2.170.130.10">
    <property type="entry name" value="TonB-dependent receptor, plug domain"/>
    <property type="match status" value="1"/>
</dbReference>
<evidence type="ECO:0000313" key="21">
    <source>
        <dbReference type="Proteomes" id="UP001595665"/>
    </source>
</evidence>
<evidence type="ECO:0000256" key="6">
    <source>
        <dbReference type="ARBA" id="ARBA00022692"/>
    </source>
</evidence>
<dbReference type="InterPro" id="IPR010917">
    <property type="entry name" value="TonB_rcpt_CS"/>
</dbReference>
<evidence type="ECO:0000256" key="2">
    <source>
        <dbReference type="ARBA" id="ARBA00009810"/>
    </source>
</evidence>
<dbReference type="PANTHER" id="PTHR32552:SF82">
    <property type="entry name" value="FCUA PROTEIN"/>
    <property type="match status" value="1"/>
</dbReference>
<dbReference type="PROSITE" id="PS52016">
    <property type="entry name" value="TONB_DEPENDENT_REC_3"/>
    <property type="match status" value="1"/>
</dbReference>
<dbReference type="NCBIfam" id="TIGR01783">
    <property type="entry name" value="TonB-siderophor"/>
    <property type="match status" value="1"/>
</dbReference>
<dbReference type="InterPro" id="IPR036942">
    <property type="entry name" value="Beta-barrel_TonB_sf"/>
</dbReference>
<evidence type="ECO:0000313" key="20">
    <source>
        <dbReference type="EMBL" id="MFC3458211.1"/>
    </source>
</evidence>
<proteinExistence type="inferred from homology"/>
<dbReference type="PROSITE" id="PS01156">
    <property type="entry name" value="TONB_DEPENDENT_REC_2"/>
    <property type="match status" value="1"/>
</dbReference>
<dbReference type="EMBL" id="JBHRVV010000001">
    <property type="protein sequence ID" value="MFC3458211.1"/>
    <property type="molecule type" value="Genomic_DNA"/>
</dbReference>
<evidence type="ECO:0000256" key="3">
    <source>
        <dbReference type="ARBA" id="ARBA00022448"/>
    </source>
</evidence>
<accession>A0ABV7PIE4</accession>
<evidence type="ECO:0000259" key="18">
    <source>
        <dbReference type="Pfam" id="PF00593"/>
    </source>
</evidence>
<comment type="caution">
    <text evidence="20">The sequence shown here is derived from an EMBL/GenBank/DDBJ whole genome shotgun (WGS) entry which is preliminary data.</text>
</comment>
<keyword evidence="10 16" id="KW-0798">TonB box</keyword>
<evidence type="ECO:0000259" key="19">
    <source>
        <dbReference type="Pfam" id="PF07715"/>
    </source>
</evidence>
<dbReference type="InterPro" id="IPR010105">
    <property type="entry name" value="TonB_sidphr_rcpt"/>
</dbReference>
<evidence type="ECO:0000256" key="7">
    <source>
        <dbReference type="ARBA" id="ARBA00022729"/>
    </source>
</evidence>
<feature type="chain" id="PRO_5045455692" evidence="17">
    <location>
        <begin position="26"/>
        <end position="742"/>
    </location>
</feature>
<evidence type="ECO:0000256" key="17">
    <source>
        <dbReference type="SAM" id="SignalP"/>
    </source>
</evidence>
<reference evidence="21" key="1">
    <citation type="journal article" date="2019" name="Int. J. Syst. Evol. Microbiol.">
        <title>The Global Catalogue of Microorganisms (GCM) 10K type strain sequencing project: providing services to taxonomists for standard genome sequencing and annotation.</title>
        <authorList>
            <consortium name="The Broad Institute Genomics Platform"/>
            <consortium name="The Broad Institute Genome Sequencing Center for Infectious Disease"/>
            <person name="Wu L."/>
            <person name="Ma J."/>
        </authorList>
    </citation>
    <scope>NUCLEOTIDE SEQUENCE [LARGE SCALE GENOMIC DNA]</scope>
    <source>
        <strain evidence="21">CCM 7480</strain>
    </source>
</reference>
<evidence type="ECO:0000256" key="9">
    <source>
        <dbReference type="ARBA" id="ARBA00023065"/>
    </source>
</evidence>
<keyword evidence="8" id="KW-0408">Iron</keyword>
<feature type="signal peptide" evidence="17">
    <location>
        <begin position="1"/>
        <end position="25"/>
    </location>
</feature>
<keyword evidence="11 14" id="KW-0472">Membrane</keyword>